<dbReference type="AlphaFoldDB" id="A0A4S2H2C7"/>
<evidence type="ECO:0000256" key="1">
    <source>
        <dbReference type="SAM" id="MobiDB-lite"/>
    </source>
</evidence>
<sequence length="131" mass="13695">MLKLLALLLVQPVPEGAVLEAHERRGAVIARLDGLPGESWQACAAACGLDRRCEAWTWRAGFSGRSARCDILSAARTPVPAPGAVTGLSPALAARIEAAGERAPDPDEVRALEAVEGEGDRPRSGDPISPH</sequence>
<gene>
    <name evidence="3" type="ORF">E5163_00600</name>
</gene>
<dbReference type="Proteomes" id="UP000308054">
    <property type="component" value="Unassembled WGS sequence"/>
</dbReference>
<comment type="caution">
    <text evidence="3">The sequence shown here is derived from an EMBL/GenBank/DDBJ whole genome shotgun (WGS) entry which is preliminary data.</text>
</comment>
<protein>
    <recommendedName>
        <fullName evidence="2">Apple domain-containing protein</fullName>
    </recommendedName>
</protein>
<dbReference type="Gene3D" id="3.50.4.10">
    <property type="entry name" value="Hepatocyte Growth Factor"/>
    <property type="match status" value="1"/>
</dbReference>
<feature type="region of interest" description="Disordered" evidence="1">
    <location>
        <begin position="99"/>
        <end position="131"/>
    </location>
</feature>
<feature type="domain" description="Apple" evidence="2">
    <location>
        <begin position="23"/>
        <end position="69"/>
    </location>
</feature>
<organism evidence="3 4">
    <name type="scientific">Marinicauda algicola</name>
    <dbReference type="NCBI Taxonomy" id="2029849"/>
    <lineage>
        <taxon>Bacteria</taxon>
        <taxon>Pseudomonadati</taxon>
        <taxon>Pseudomonadota</taxon>
        <taxon>Alphaproteobacteria</taxon>
        <taxon>Maricaulales</taxon>
        <taxon>Maricaulaceae</taxon>
        <taxon>Marinicauda</taxon>
    </lineage>
</organism>
<evidence type="ECO:0000259" key="2">
    <source>
        <dbReference type="Pfam" id="PF14295"/>
    </source>
</evidence>
<feature type="compositionally biased region" description="Basic and acidic residues" evidence="1">
    <location>
        <begin position="99"/>
        <end position="124"/>
    </location>
</feature>
<evidence type="ECO:0000313" key="3">
    <source>
        <dbReference type="EMBL" id="TGY89676.1"/>
    </source>
</evidence>
<evidence type="ECO:0000313" key="4">
    <source>
        <dbReference type="Proteomes" id="UP000308054"/>
    </source>
</evidence>
<dbReference type="Pfam" id="PF14295">
    <property type="entry name" value="PAN_4"/>
    <property type="match status" value="1"/>
</dbReference>
<dbReference type="InterPro" id="IPR003609">
    <property type="entry name" value="Pan_app"/>
</dbReference>
<dbReference type="EMBL" id="SRXW01000001">
    <property type="protein sequence ID" value="TGY89676.1"/>
    <property type="molecule type" value="Genomic_DNA"/>
</dbReference>
<proteinExistence type="predicted"/>
<name>A0A4S2H2C7_9PROT</name>
<reference evidence="3 4" key="1">
    <citation type="journal article" date="2017" name="Int. J. Syst. Evol. Microbiol.">
        <title>Marinicauda algicola sp. nov., isolated from a marine red alga Rhodosorus marinus.</title>
        <authorList>
            <person name="Jeong S.E."/>
            <person name="Jeon S.H."/>
            <person name="Chun B.H."/>
            <person name="Kim D.W."/>
            <person name="Jeon C.O."/>
        </authorList>
    </citation>
    <scope>NUCLEOTIDE SEQUENCE [LARGE SCALE GENOMIC DNA]</scope>
    <source>
        <strain evidence="3 4">JCM 31718</strain>
    </source>
</reference>
<accession>A0A4S2H2C7</accession>
<keyword evidence="4" id="KW-1185">Reference proteome</keyword>
<dbReference type="OrthoDB" id="7632649at2"/>
<dbReference type="RefSeq" id="WP_135994175.1">
    <property type="nucleotide sequence ID" value="NZ_CP071057.1"/>
</dbReference>